<dbReference type="InterPro" id="IPR051640">
    <property type="entry name" value="GRB10-interact_GYF"/>
</dbReference>
<feature type="compositionally biased region" description="Acidic residues" evidence="2">
    <location>
        <begin position="349"/>
        <end position="359"/>
    </location>
</feature>
<evidence type="ECO:0000256" key="2">
    <source>
        <dbReference type="SAM" id="MobiDB-lite"/>
    </source>
</evidence>
<dbReference type="RefSeq" id="XP_032818317.1">
    <property type="nucleotide sequence ID" value="XM_032962426.1"/>
</dbReference>
<accession>A0AAJ7X263</accession>
<reference evidence="5" key="1">
    <citation type="submission" date="2025-08" db="UniProtKB">
        <authorList>
            <consortium name="RefSeq"/>
        </authorList>
    </citation>
    <scope>IDENTIFICATION</scope>
    <source>
        <tissue evidence="5">Sperm</tissue>
    </source>
</reference>
<gene>
    <name evidence="5" type="primary">GIGYF2</name>
</gene>
<dbReference type="InterPro" id="IPR035445">
    <property type="entry name" value="GYF-like_dom_sf"/>
</dbReference>
<keyword evidence="4" id="KW-1185">Reference proteome</keyword>
<dbReference type="Pfam" id="PF02213">
    <property type="entry name" value="GYF"/>
    <property type="match status" value="1"/>
</dbReference>
<feature type="region of interest" description="Disordered" evidence="2">
    <location>
        <begin position="945"/>
        <end position="1048"/>
    </location>
</feature>
<evidence type="ECO:0000313" key="4">
    <source>
        <dbReference type="Proteomes" id="UP001318040"/>
    </source>
</evidence>
<feature type="compositionally biased region" description="Polar residues" evidence="2">
    <location>
        <begin position="1154"/>
        <end position="1164"/>
    </location>
</feature>
<proteinExistence type="inferred from homology"/>
<feature type="compositionally biased region" description="Low complexity" evidence="2">
    <location>
        <begin position="994"/>
        <end position="1005"/>
    </location>
</feature>
<feature type="compositionally biased region" description="Basic and acidic residues" evidence="2">
    <location>
        <begin position="421"/>
        <end position="437"/>
    </location>
</feature>
<comment type="similarity">
    <text evidence="1">Belongs to the GIGYF family.</text>
</comment>
<feature type="region of interest" description="Disordered" evidence="2">
    <location>
        <begin position="166"/>
        <end position="206"/>
    </location>
</feature>
<feature type="region of interest" description="Disordered" evidence="2">
    <location>
        <begin position="814"/>
        <end position="910"/>
    </location>
</feature>
<feature type="compositionally biased region" description="Low complexity" evidence="2">
    <location>
        <begin position="1070"/>
        <end position="1088"/>
    </location>
</feature>
<dbReference type="PANTHER" id="PTHR14445:SF36">
    <property type="entry name" value="FI03272P-RELATED"/>
    <property type="match status" value="1"/>
</dbReference>
<feature type="domain" description="GYF" evidence="3">
    <location>
        <begin position="529"/>
        <end position="577"/>
    </location>
</feature>
<feature type="compositionally biased region" description="Low complexity" evidence="2">
    <location>
        <begin position="951"/>
        <end position="977"/>
    </location>
</feature>
<feature type="region of interest" description="Disordered" evidence="2">
    <location>
        <begin position="126"/>
        <end position="145"/>
    </location>
</feature>
<feature type="compositionally biased region" description="Basic and acidic residues" evidence="2">
    <location>
        <begin position="766"/>
        <end position="799"/>
    </location>
</feature>
<dbReference type="CTD" id="26058"/>
<dbReference type="SMART" id="SM00444">
    <property type="entry name" value="GYF"/>
    <property type="match status" value="1"/>
</dbReference>
<dbReference type="SUPFAM" id="SSF55277">
    <property type="entry name" value="GYF domain"/>
    <property type="match status" value="1"/>
</dbReference>
<evidence type="ECO:0000259" key="3">
    <source>
        <dbReference type="PROSITE" id="PS50829"/>
    </source>
</evidence>
<organism evidence="4 5">
    <name type="scientific">Petromyzon marinus</name>
    <name type="common">Sea lamprey</name>
    <dbReference type="NCBI Taxonomy" id="7757"/>
    <lineage>
        <taxon>Eukaryota</taxon>
        <taxon>Metazoa</taxon>
        <taxon>Chordata</taxon>
        <taxon>Craniata</taxon>
        <taxon>Vertebrata</taxon>
        <taxon>Cyclostomata</taxon>
        <taxon>Hyperoartia</taxon>
        <taxon>Petromyzontiformes</taxon>
        <taxon>Petromyzontidae</taxon>
        <taxon>Petromyzon</taxon>
    </lineage>
</organism>
<feature type="compositionally biased region" description="Low complexity" evidence="2">
    <location>
        <begin position="1267"/>
        <end position="1280"/>
    </location>
</feature>
<feature type="compositionally biased region" description="Basic and acidic residues" evidence="2">
    <location>
        <begin position="166"/>
        <end position="189"/>
    </location>
</feature>
<feature type="compositionally biased region" description="Basic and acidic residues" evidence="2">
    <location>
        <begin position="262"/>
        <end position="283"/>
    </location>
</feature>
<dbReference type="PANTHER" id="PTHR14445">
    <property type="entry name" value="GRB10 INTERACTING GYF PROTEIN"/>
    <property type="match status" value="1"/>
</dbReference>
<feature type="region of interest" description="Disordered" evidence="2">
    <location>
        <begin position="1258"/>
        <end position="1300"/>
    </location>
</feature>
<sequence>MEMCILSSDNTEAMAAETQTLNFGPEWLRTLSSGGSVTSPPPSPALPKYKLADHRYGREEMLALYIKEHKVPEDLMDKEFLPILNEEPLLPLALVPFTEEEQRNFSMSVNSAAVLRLMGRGGPVVAGAPRGRGVTRGRGRGRGEPGFYQRSFDEVEGGFGRGAREINRSQSWEERGGDRRFEKPGRRDAPVGAVVPPAPPPPTAVPSVRPVFDEASALLAKKQQHDFTRSDSENWRAMREEANGERWRQSSPDGPRSAGWREPGERPRRRFDFEFRERDEERGGGGGGGAYRRTRSGSGSFDDDNLPEWCLDDEGEMGTFDSSGAFMSFKKGPKEPIPEEQELEFKGADEEDEEADDEGEFRREDAEERQCSRDNKDGEKVLAQDDWDEASLESGKQEDRLSPTPCFSKELPTVTGNQPSLREEGSISHKDPEKMDVPDNQTLQHGSPQDLSSSKAVSSDVLNSVGISGPGSGKRDGVVGHDHDDDEGLKHLEQEAEKMVASLQDTSLEEDRLDTKNRASALPLTHEAAMKWFYKDPQGDIQGPFTNQEMAEWFQAGYFTMTLLVKRGCDEGFQPLGEVIKMWGRVPFAPGPVPPPFLNDPDHERLKRQQELAIIQMQLQYQQFLQAQLYSRDVSSMWNTGRAAHHPVLENSSRVGHHRITSESTRQCAQSIAQLQQKATLAPLTPQQQQHLALLIQHYQTLKQRTQEHQQGLIPAVSRSLSVPESTGSLWELKTPTSQPAGWEGGSIWDLPPESQGPTLEQLQQLEREKGGKLLDPERCEAELRMRDDDERKRQEEQVTRTCAVKVTTRRQQEELLQRQEEERKRREEEEAARRKQQQEDEEQLRRQQEQEMLRRQEEKRRREEEERRQREDMIRKQEEERRHQEEEEARRRCEEDEEKKRKEVELQRQKELQQQQRQQELELQQRQQELELQQRQQDLELQQRQKELQQRQQQEMMRQRQQQEALRRLQQQQLAQMKLPSSSTWGQQVPAMSSQQSSLSLAEIQKIEEEREKQLREEQRRQQDLIKTLQQQQQQQQQKPVGWNNVSKAGLSAKSLLEIQQEEARHVQKQQQQQRAQAQAQAQARAQHSSVPINNASVWGNVSPGGSSNPWGSDVSNLWGGAGAGTIQEKKSPNIGFWDDAVKELGPPVRNVNMKTSKSSPSLGESYGIPSRQSKKKTEEEDKLMKLFQGVNKAQDGFTQWCEQMLHALNTSNNLDVPTFVSFLKEVESPYEVHDYITAYLGETPDAKEFAKQFLERRAKQKQNHQRQQQQLHQQQQQQESVWGLPQGGGGGSMPSAYQCGHSAAQQASFEAMQASKKKKKQRMVRADPSILGFSVNASSDRPNMGEIETLED</sequence>
<dbReference type="Proteomes" id="UP001318040">
    <property type="component" value="Chromosome 28"/>
</dbReference>
<feature type="compositionally biased region" description="Basic and acidic residues" evidence="2">
    <location>
        <begin position="360"/>
        <end position="383"/>
    </location>
</feature>
<dbReference type="GO" id="GO:0005829">
    <property type="term" value="C:cytosol"/>
    <property type="evidence" value="ECO:0007669"/>
    <property type="project" value="TreeGrafter"/>
</dbReference>
<dbReference type="PROSITE" id="PS50829">
    <property type="entry name" value="GYF"/>
    <property type="match status" value="1"/>
</dbReference>
<feature type="region of interest" description="Disordered" evidence="2">
    <location>
        <begin position="731"/>
        <end position="800"/>
    </location>
</feature>
<feature type="compositionally biased region" description="Acidic residues" evidence="2">
    <location>
        <begin position="301"/>
        <end position="316"/>
    </location>
</feature>
<dbReference type="InterPro" id="IPR003169">
    <property type="entry name" value="GYF"/>
</dbReference>
<dbReference type="KEGG" id="pmrn:116947049"/>
<feature type="compositionally biased region" description="Polar residues" evidence="2">
    <location>
        <begin position="439"/>
        <end position="466"/>
    </location>
</feature>
<name>A0AAJ7X263_PETMA</name>
<evidence type="ECO:0000313" key="5">
    <source>
        <dbReference type="RefSeq" id="XP_032818317.1"/>
    </source>
</evidence>
<feature type="compositionally biased region" description="Polar residues" evidence="2">
    <location>
        <begin position="980"/>
        <end position="993"/>
    </location>
</feature>
<feature type="region of interest" description="Disordered" evidence="2">
    <location>
        <begin position="223"/>
        <end position="486"/>
    </location>
</feature>
<feature type="region of interest" description="Disordered" evidence="2">
    <location>
        <begin position="1063"/>
        <end position="1090"/>
    </location>
</feature>
<evidence type="ECO:0000256" key="1">
    <source>
        <dbReference type="ARBA" id="ARBA00038015"/>
    </source>
</evidence>
<feature type="region of interest" description="Disordered" evidence="2">
    <location>
        <begin position="1149"/>
        <end position="1181"/>
    </location>
</feature>
<feature type="compositionally biased region" description="Basic and acidic residues" evidence="2">
    <location>
        <begin position="1006"/>
        <end position="1025"/>
    </location>
</feature>
<feature type="compositionally biased region" description="Basic and acidic residues" evidence="2">
    <location>
        <begin position="473"/>
        <end position="486"/>
    </location>
</feature>
<feature type="compositionally biased region" description="Basic and acidic residues" evidence="2">
    <location>
        <begin position="223"/>
        <end position="248"/>
    </location>
</feature>
<feature type="region of interest" description="Disordered" evidence="2">
    <location>
        <begin position="1335"/>
        <end position="1354"/>
    </location>
</feature>
<protein>
    <submittedName>
        <fullName evidence="5">GRB10-interacting GYF protein 2 isoform X1</fullName>
    </submittedName>
</protein>
<feature type="compositionally biased region" description="Basic and acidic residues" evidence="2">
    <location>
        <begin position="332"/>
        <end position="348"/>
    </location>
</feature>
<dbReference type="CDD" id="cd00072">
    <property type="entry name" value="GYF"/>
    <property type="match status" value="1"/>
</dbReference>
<dbReference type="Gene3D" id="3.30.1490.40">
    <property type="match status" value="1"/>
</dbReference>
<feature type="compositionally biased region" description="Polar residues" evidence="2">
    <location>
        <begin position="756"/>
        <end position="765"/>
    </location>
</feature>
<feature type="compositionally biased region" description="Polar residues" evidence="2">
    <location>
        <begin position="731"/>
        <end position="740"/>
    </location>
</feature>